<comment type="caution">
    <text evidence="2">The sequence shown here is derived from an EMBL/GenBank/DDBJ whole genome shotgun (WGS) entry which is preliminary data.</text>
</comment>
<accession>A0ABR1UTE3</accession>
<dbReference type="EMBL" id="JAQQWN010000010">
    <property type="protein sequence ID" value="KAK8062203.1"/>
    <property type="molecule type" value="Genomic_DNA"/>
</dbReference>
<evidence type="ECO:0000313" key="3">
    <source>
        <dbReference type="Proteomes" id="UP001433268"/>
    </source>
</evidence>
<keyword evidence="3" id="KW-1185">Reference proteome</keyword>
<reference evidence="2 3" key="1">
    <citation type="submission" date="2023-01" db="EMBL/GenBank/DDBJ databases">
        <title>Analysis of 21 Apiospora genomes using comparative genomics revels a genus with tremendous synthesis potential of carbohydrate active enzymes and secondary metabolites.</title>
        <authorList>
            <person name="Sorensen T."/>
        </authorList>
    </citation>
    <scope>NUCLEOTIDE SEQUENCE [LARGE SCALE GENOMIC DNA]</scope>
    <source>
        <strain evidence="2 3">CBS 114990</strain>
    </source>
</reference>
<dbReference type="Proteomes" id="UP001433268">
    <property type="component" value="Unassembled WGS sequence"/>
</dbReference>
<feature type="region of interest" description="Disordered" evidence="1">
    <location>
        <begin position="167"/>
        <end position="200"/>
    </location>
</feature>
<sequence>MRRSMGLFPEIDCISSPDPSEGLHGHDGDVRARTKPDFHIIAISPSCMQSRRHFHETCEKRRTVSGITARIKLSRVPYWGMAVYRTTYKDPKAWEVFLGLLQRAAFIKHDAKGDHRFRVFEDGALEGVGLQEVQRRFARERAAHRDAPSRQARLALWNKGLRPAEPGVLASGAESSSSSSSAAATPKPPPQKSHWAPRRRISSWRGGITTSWWWTRPAWTMCEPVSHRW</sequence>
<protein>
    <submittedName>
        <fullName evidence="2">Uncharacterized protein</fullName>
    </submittedName>
</protein>
<proteinExistence type="predicted"/>
<gene>
    <name evidence="2" type="ORF">PG997_014300</name>
</gene>
<evidence type="ECO:0000313" key="2">
    <source>
        <dbReference type="EMBL" id="KAK8062203.1"/>
    </source>
</evidence>
<evidence type="ECO:0000256" key="1">
    <source>
        <dbReference type="SAM" id="MobiDB-lite"/>
    </source>
</evidence>
<organism evidence="2 3">
    <name type="scientific">Apiospora hydei</name>
    <dbReference type="NCBI Taxonomy" id="1337664"/>
    <lineage>
        <taxon>Eukaryota</taxon>
        <taxon>Fungi</taxon>
        <taxon>Dikarya</taxon>
        <taxon>Ascomycota</taxon>
        <taxon>Pezizomycotina</taxon>
        <taxon>Sordariomycetes</taxon>
        <taxon>Xylariomycetidae</taxon>
        <taxon>Amphisphaeriales</taxon>
        <taxon>Apiosporaceae</taxon>
        <taxon>Apiospora</taxon>
    </lineage>
</organism>
<feature type="compositionally biased region" description="Low complexity" evidence="1">
    <location>
        <begin position="170"/>
        <end position="184"/>
    </location>
</feature>
<name>A0ABR1UTE3_9PEZI</name>
<dbReference type="GeneID" id="92051674"/>
<dbReference type="RefSeq" id="XP_066660802.1">
    <property type="nucleotide sequence ID" value="XM_066818614.1"/>
</dbReference>